<gene>
    <name evidence="3" type="ORF">GM672_13740</name>
</gene>
<proteinExistence type="predicted"/>
<evidence type="ECO:0000313" key="3">
    <source>
        <dbReference type="EMBL" id="MTV53791.1"/>
    </source>
</evidence>
<name>A0A6I3SWX4_9BURK</name>
<dbReference type="OrthoDB" id="8703032at2"/>
<evidence type="ECO:0000313" key="4">
    <source>
        <dbReference type="Proteomes" id="UP000430634"/>
    </source>
</evidence>
<reference evidence="3 4" key="1">
    <citation type="submission" date="2019-11" db="EMBL/GenBank/DDBJ databases">
        <title>Type strains purchased from KCTC, JCM and DSMZ.</title>
        <authorList>
            <person name="Lu H."/>
        </authorList>
    </citation>
    <scope>NUCLEOTIDE SEQUENCE [LARGE SCALE GENOMIC DNA]</scope>
    <source>
        <strain evidence="3 4">KCTC 52429</strain>
    </source>
</reference>
<sequence>MTSLYKQRKDKTMKTIASLIAKSIAVAAASLTLAGAAHAGVVVSSVASQGVLTKKNANFDITNTEARSVPVWNVADDSSLLAFCIEPTVGMHTDNLNYTGSLFTGFGTSVKRLYSLYYSSFATSSGVLTGDNAVKALGFQLALWELNNDNGNLTSGNLAMAPLGNSTAAKAVIAEAKTMLLAATNESTAIVNDYKFTSYAAAGSQTVVTAMAVSPVPEPSSFAMMGLGLAAMGVIARRRRAA</sequence>
<feature type="signal peptide" evidence="1">
    <location>
        <begin position="1"/>
        <end position="39"/>
    </location>
</feature>
<feature type="domain" description="Ice-binding protein C-terminal" evidence="2">
    <location>
        <begin position="215"/>
        <end position="240"/>
    </location>
</feature>
<feature type="chain" id="PRO_5026284598" evidence="1">
    <location>
        <begin position="40"/>
        <end position="242"/>
    </location>
</feature>
<dbReference type="InterPro" id="IPR013424">
    <property type="entry name" value="Ice-binding_C"/>
</dbReference>
<protein>
    <submittedName>
        <fullName evidence="3">PEP-CTERM sorting domain-containing protein</fullName>
    </submittedName>
</protein>
<organism evidence="3 4">
    <name type="scientific">Pseudoduganella buxea</name>
    <dbReference type="NCBI Taxonomy" id="1949069"/>
    <lineage>
        <taxon>Bacteria</taxon>
        <taxon>Pseudomonadati</taxon>
        <taxon>Pseudomonadota</taxon>
        <taxon>Betaproteobacteria</taxon>
        <taxon>Burkholderiales</taxon>
        <taxon>Oxalobacteraceae</taxon>
        <taxon>Telluria group</taxon>
        <taxon>Pseudoduganella</taxon>
    </lineage>
</organism>
<dbReference type="NCBIfam" id="TIGR02595">
    <property type="entry name" value="PEP_CTERM"/>
    <property type="match status" value="1"/>
</dbReference>
<keyword evidence="1" id="KW-0732">Signal</keyword>
<dbReference type="AlphaFoldDB" id="A0A6I3SWX4"/>
<dbReference type="Pfam" id="PF07589">
    <property type="entry name" value="PEP-CTERM"/>
    <property type="match status" value="1"/>
</dbReference>
<accession>A0A6I3SWX4</accession>
<evidence type="ECO:0000256" key="1">
    <source>
        <dbReference type="SAM" id="SignalP"/>
    </source>
</evidence>
<comment type="caution">
    <text evidence="3">The sequence shown here is derived from an EMBL/GenBank/DDBJ whole genome shotgun (WGS) entry which is preliminary data.</text>
</comment>
<dbReference type="EMBL" id="WNKZ01000035">
    <property type="protein sequence ID" value="MTV53791.1"/>
    <property type="molecule type" value="Genomic_DNA"/>
</dbReference>
<evidence type="ECO:0000259" key="2">
    <source>
        <dbReference type="Pfam" id="PF07589"/>
    </source>
</evidence>
<dbReference type="Proteomes" id="UP000430634">
    <property type="component" value="Unassembled WGS sequence"/>
</dbReference>